<feature type="transmembrane region" description="Helical" evidence="5">
    <location>
        <begin position="199"/>
        <end position="220"/>
    </location>
</feature>
<dbReference type="InterPro" id="IPR004837">
    <property type="entry name" value="NaCa_Exmemb"/>
</dbReference>
<feature type="domain" description="Sodium/calcium exchanger membrane region" evidence="6">
    <location>
        <begin position="170"/>
        <end position="305"/>
    </location>
</feature>
<accession>A0A344TQ88</accession>
<dbReference type="PANTHER" id="PTHR10846">
    <property type="entry name" value="SODIUM/POTASSIUM/CALCIUM EXCHANGER"/>
    <property type="match status" value="1"/>
</dbReference>
<dbReference type="KEGG" id="run:DR864_25285"/>
<sequence>MLLNWILLFVGSLTVLLVAARFFTNAAESAGRLLKLPPFVTGIFIVGIGTSLPELVTALLSISSGQAEIVAGNLIGANISNIFLIVGFTALMNRRTIDLGKRYLMIDLHYLLGSALVFYLFLQDGILTWKEGAFLILIFVIYSLYLLRAGNEDEPEETTESTPSWGKVGLILALAGVGIYFGADYTVLSITRIAEILTIPPSIIALTVLSLGTTLPELAVNYFSVKQGKASLAIGNVMGSCIFNVLVIPGTASWAGDLTASGQLLSLALPILVAASAFFYLLAQDKRISTWEGALFLVLYFIVMFKISGLI</sequence>
<proteinExistence type="predicted"/>
<evidence type="ECO:0000313" key="7">
    <source>
        <dbReference type="EMBL" id="AXE20809.1"/>
    </source>
</evidence>
<evidence type="ECO:0000256" key="1">
    <source>
        <dbReference type="ARBA" id="ARBA00004141"/>
    </source>
</evidence>
<keyword evidence="4 5" id="KW-0472">Membrane</keyword>
<name>A0A344TQ88_9BACT</name>
<dbReference type="GO" id="GO:0008273">
    <property type="term" value="F:calcium, potassium:sodium antiporter activity"/>
    <property type="evidence" value="ECO:0007669"/>
    <property type="project" value="TreeGrafter"/>
</dbReference>
<feature type="transmembrane region" description="Helical" evidence="5">
    <location>
        <begin position="290"/>
        <end position="308"/>
    </location>
</feature>
<dbReference type="Proteomes" id="UP000251993">
    <property type="component" value="Chromosome"/>
</dbReference>
<dbReference type="GO" id="GO:0005886">
    <property type="term" value="C:plasma membrane"/>
    <property type="evidence" value="ECO:0007669"/>
    <property type="project" value="TreeGrafter"/>
</dbReference>
<dbReference type="OrthoDB" id="9794225at2"/>
<dbReference type="AlphaFoldDB" id="A0A344TQ88"/>
<dbReference type="PANTHER" id="PTHR10846:SF8">
    <property type="entry name" value="INNER MEMBRANE PROTEIN YRBG"/>
    <property type="match status" value="1"/>
</dbReference>
<dbReference type="GO" id="GO:0006874">
    <property type="term" value="P:intracellular calcium ion homeostasis"/>
    <property type="evidence" value="ECO:0007669"/>
    <property type="project" value="TreeGrafter"/>
</dbReference>
<gene>
    <name evidence="7" type="ORF">DR864_25285</name>
</gene>
<comment type="subcellular location">
    <subcellularLocation>
        <location evidence="1">Membrane</location>
        <topology evidence="1">Multi-pass membrane protein</topology>
    </subcellularLocation>
</comment>
<feature type="transmembrane region" description="Helical" evidence="5">
    <location>
        <begin position="36"/>
        <end position="63"/>
    </location>
</feature>
<feature type="transmembrane region" description="Helical" evidence="5">
    <location>
        <begin position="6"/>
        <end position="24"/>
    </location>
</feature>
<feature type="transmembrane region" description="Helical" evidence="5">
    <location>
        <begin position="69"/>
        <end position="91"/>
    </location>
</feature>
<feature type="domain" description="Sodium/calcium exchanger membrane region" evidence="6">
    <location>
        <begin position="6"/>
        <end position="147"/>
    </location>
</feature>
<dbReference type="EMBL" id="CP030850">
    <property type="protein sequence ID" value="AXE20809.1"/>
    <property type="molecule type" value="Genomic_DNA"/>
</dbReference>
<dbReference type="RefSeq" id="WP_114069570.1">
    <property type="nucleotide sequence ID" value="NZ_CP030850.1"/>
</dbReference>
<organism evidence="7 8">
    <name type="scientific">Runella rosea</name>
    <dbReference type="NCBI Taxonomy" id="2259595"/>
    <lineage>
        <taxon>Bacteria</taxon>
        <taxon>Pseudomonadati</taxon>
        <taxon>Bacteroidota</taxon>
        <taxon>Cytophagia</taxon>
        <taxon>Cytophagales</taxon>
        <taxon>Spirosomataceae</taxon>
        <taxon>Runella</taxon>
    </lineage>
</organism>
<dbReference type="Gene3D" id="1.20.1420.30">
    <property type="entry name" value="NCX, central ion-binding region"/>
    <property type="match status" value="1"/>
</dbReference>
<keyword evidence="3 5" id="KW-1133">Transmembrane helix</keyword>
<evidence type="ECO:0000313" key="8">
    <source>
        <dbReference type="Proteomes" id="UP000251993"/>
    </source>
</evidence>
<evidence type="ECO:0000256" key="3">
    <source>
        <dbReference type="ARBA" id="ARBA00022989"/>
    </source>
</evidence>
<dbReference type="InterPro" id="IPR004481">
    <property type="entry name" value="K/Na/Ca-exchanger"/>
</dbReference>
<protein>
    <submittedName>
        <fullName evidence="7">Sodium:calcium antiporter</fullName>
    </submittedName>
</protein>
<dbReference type="InterPro" id="IPR044880">
    <property type="entry name" value="NCX_ion-bd_dom_sf"/>
</dbReference>
<evidence type="ECO:0000256" key="2">
    <source>
        <dbReference type="ARBA" id="ARBA00022692"/>
    </source>
</evidence>
<feature type="transmembrane region" description="Helical" evidence="5">
    <location>
        <begin position="103"/>
        <end position="122"/>
    </location>
</feature>
<evidence type="ECO:0000259" key="6">
    <source>
        <dbReference type="Pfam" id="PF01699"/>
    </source>
</evidence>
<evidence type="ECO:0000256" key="4">
    <source>
        <dbReference type="ARBA" id="ARBA00023136"/>
    </source>
</evidence>
<keyword evidence="2 5" id="KW-0812">Transmembrane</keyword>
<feature type="transmembrane region" description="Helical" evidence="5">
    <location>
        <begin position="264"/>
        <end position="283"/>
    </location>
</feature>
<feature type="transmembrane region" description="Helical" evidence="5">
    <location>
        <begin position="128"/>
        <end position="147"/>
    </location>
</feature>
<evidence type="ECO:0000256" key="5">
    <source>
        <dbReference type="SAM" id="Phobius"/>
    </source>
</evidence>
<keyword evidence="8" id="KW-1185">Reference proteome</keyword>
<dbReference type="Pfam" id="PF01699">
    <property type="entry name" value="Na_Ca_ex"/>
    <property type="match status" value="2"/>
</dbReference>
<reference evidence="7 8" key="1">
    <citation type="submission" date="2018-07" db="EMBL/GenBank/DDBJ databases">
        <title>Genome sequencing of Runella.</title>
        <authorList>
            <person name="Baek M.-G."/>
            <person name="Yi H."/>
        </authorList>
    </citation>
    <scope>NUCLEOTIDE SEQUENCE [LARGE SCALE GENOMIC DNA]</scope>
    <source>
        <strain evidence="7 8">HYN0085</strain>
    </source>
</reference>
<feature type="transmembrane region" description="Helical" evidence="5">
    <location>
        <begin position="168"/>
        <end position="187"/>
    </location>
</feature>
<dbReference type="GO" id="GO:0005262">
    <property type="term" value="F:calcium channel activity"/>
    <property type="evidence" value="ECO:0007669"/>
    <property type="project" value="TreeGrafter"/>
</dbReference>
<feature type="transmembrane region" description="Helical" evidence="5">
    <location>
        <begin position="232"/>
        <end position="252"/>
    </location>
</feature>